<proteinExistence type="predicted"/>
<dbReference type="Proteomes" id="UP000023152">
    <property type="component" value="Unassembled WGS sequence"/>
</dbReference>
<feature type="region of interest" description="Disordered" evidence="1">
    <location>
        <begin position="149"/>
        <end position="187"/>
    </location>
</feature>
<feature type="region of interest" description="Disordered" evidence="1">
    <location>
        <begin position="1"/>
        <end position="64"/>
    </location>
</feature>
<evidence type="ECO:0000256" key="1">
    <source>
        <dbReference type="SAM" id="MobiDB-lite"/>
    </source>
</evidence>
<accession>X6NPU2</accession>
<name>X6NPU2_RETFI</name>
<keyword evidence="3" id="KW-1185">Reference proteome</keyword>
<gene>
    <name evidence="2" type="ORF">RFI_09098</name>
</gene>
<feature type="compositionally biased region" description="Basic and acidic residues" evidence="1">
    <location>
        <begin position="178"/>
        <end position="187"/>
    </location>
</feature>
<protein>
    <submittedName>
        <fullName evidence="2">Uncharacterized protein</fullName>
    </submittedName>
</protein>
<feature type="compositionally biased region" description="Basic and acidic residues" evidence="1">
    <location>
        <begin position="21"/>
        <end position="38"/>
    </location>
</feature>
<organism evidence="2 3">
    <name type="scientific">Reticulomyxa filosa</name>
    <dbReference type="NCBI Taxonomy" id="46433"/>
    <lineage>
        <taxon>Eukaryota</taxon>
        <taxon>Sar</taxon>
        <taxon>Rhizaria</taxon>
        <taxon>Retaria</taxon>
        <taxon>Foraminifera</taxon>
        <taxon>Monothalamids</taxon>
        <taxon>Reticulomyxidae</taxon>
        <taxon>Reticulomyxa</taxon>
    </lineage>
</organism>
<comment type="caution">
    <text evidence="2">The sequence shown here is derived from an EMBL/GenBank/DDBJ whole genome shotgun (WGS) entry which is preliminary data.</text>
</comment>
<dbReference type="AlphaFoldDB" id="X6NPU2"/>
<feature type="non-terminal residue" evidence="2">
    <location>
        <position position="1"/>
    </location>
</feature>
<evidence type="ECO:0000313" key="2">
    <source>
        <dbReference type="EMBL" id="ETO28036.1"/>
    </source>
</evidence>
<feature type="compositionally biased region" description="Basic and acidic residues" evidence="1">
    <location>
        <begin position="52"/>
        <end position="64"/>
    </location>
</feature>
<feature type="compositionally biased region" description="Basic residues" evidence="1">
    <location>
        <begin position="1"/>
        <end position="16"/>
    </location>
</feature>
<sequence length="187" mass="22014">FLKKKNQKKKKKKKKIYNNSLKEEEKGGLPLRLSDKPQQKKKKEMTYQWNGTREKERRIGNERKEEGRERECRLDWWCNGVERSVSIADTVETEKKEMTGNERWQIDVRSVVGDMMVVSFGALVSCICNILDEMKWRLSICSSYGRRRQQQQRGGGEGEGEGEGGGRGRHYRWGNTLKRKDSFQMEF</sequence>
<reference evidence="2 3" key="1">
    <citation type="journal article" date="2013" name="Curr. Biol.">
        <title>The Genome of the Foraminiferan Reticulomyxa filosa.</title>
        <authorList>
            <person name="Glockner G."/>
            <person name="Hulsmann N."/>
            <person name="Schleicher M."/>
            <person name="Noegel A.A."/>
            <person name="Eichinger L."/>
            <person name="Gallinger C."/>
            <person name="Pawlowski J."/>
            <person name="Sierra R."/>
            <person name="Euteneuer U."/>
            <person name="Pillet L."/>
            <person name="Moustafa A."/>
            <person name="Platzer M."/>
            <person name="Groth M."/>
            <person name="Szafranski K."/>
            <person name="Schliwa M."/>
        </authorList>
    </citation>
    <scope>NUCLEOTIDE SEQUENCE [LARGE SCALE GENOMIC DNA]</scope>
</reference>
<dbReference type="EMBL" id="ASPP01006909">
    <property type="protein sequence ID" value="ETO28036.1"/>
    <property type="molecule type" value="Genomic_DNA"/>
</dbReference>
<evidence type="ECO:0000313" key="3">
    <source>
        <dbReference type="Proteomes" id="UP000023152"/>
    </source>
</evidence>